<name>A0A8X6QPX3_NEPPI</name>
<organism evidence="3 4">
    <name type="scientific">Nephila pilipes</name>
    <name type="common">Giant wood spider</name>
    <name type="synonym">Nephila maculata</name>
    <dbReference type="NCBI Taxonomy" id="299642"/>
    <lineage>
        <taxon>Eukaryota</taxon>
        <taxon>Metazoa</taxon>
        <taxon>Ecdysozoa</taxon>
        <taxon>Arthropoda</taxon>
        <taxon>Chelicerata</taxon>
        <taxon>Arachnida</taxon>
        <taxon>Araneae</taxon>
        <taxon>Araneomorphae</taxon>
        <taxon>Entelegynae</taxon>
        <taxon>Araneoidea</taxon>
        <taxon>Nephilidae</taxon>
        <taxon>Nephila</taxon>
    </lineage>
</organism>
<feature type="chain" id="PRO_5036470306" evidence="1">
    <location>
        <begin position="31"/>
        <end position="189"/>
    </location>
</feature>
<dbReference type="PROSITE" id="PS50060">
    <property type="entry name" value="MAM_2"/>
    <property type="match status" value="1"/>
</dbReference>
<comment type="caution">
    <text evidence="3">The sequence shown here is derived from an EMBL/GenBank/DDBJ whole genome shotgun (WGS) entry which is preliminary data.</text>
</comment>
<dbReference type="GO" id="GO:0016020">
    <property type="term" value="C:membrane"/>
    <property type="evidence" value="ECO:0007669"/>
    <property type="project" value="InterPro"/>
</dbReference>
<proteinExistence type="predicted"/>
<dbReference type="AlphaFoldDB" id="A0A8X6QPX3"/>
<feature type="signal peptide" evidence="1">
    <location>
        <begin position="1"/>
        <end position="30"/>
    </location>
</feature>
<dbReference type="SUPFAM" id="SSF49899">
    <property type="entry name" value="Concanavalin A-like lectins/glucanases"/>
    <property type="match status" value="1"/>
</dbReference>
<dbReference type="InterPro" id="IPR000998">
    <property type="entry name" value="MAM_dom"/>
</dbReference>
<keyword evidence="4" id="KW-1185">Reference proteome</keyword>
<evidence type="ECO:0000313" key="3">
    <source>
        <dbReference type="EMBL" id="GFU30496.1"/>
    </source>
</evidence>
<protein>
    <submittedName>
        <fullName evidence="3">MAM domain-containing protein</fullName>
    </submittedName>
</protein>
<dbReference type="Gene3D" id="2.60.120.200">
    <property type="match status" value="1"/>
</dbReference>
<reference evidence="3" key="1">
    <citation type="submission" date="2020-08" db="EMBL/GenBank/DDBJ databases">
        <title>Multicomponent nature underlies the extraordinary mechanical properties of spider dragline silk.</title>
        <authorList>
            <person name="Kono N."/>
            <person name="Nakamura H."/>
            <person name="Mori M."/>
            <person name="Yoshida Y."/>
            <person name="Ohtoshi R."/>
            <person name="Malay A.D."/>
            <person name="Moran D.A.P."/>
            <person name="Tomita M."/>
            <person name="Numata K."/>
            <person name="Arakawa K."/>
        </authorList>
    </citation>
    <scope>NUCLEOTIDE SEQUENCE</scope>
</reference>
<dbReference type="InterPro" id="IPR013320">
    <property type="entry name" value="ConA-like_dom_sf"/>
</dbReference>
<evidence type="ECO:0000313" key="4">
    <source>
        <dbReference type="Proteomes" id="UP000887013"/>
    </source>
</evidence>
<feature type="domain" description="MAM" evidence="2">
    <location>
        <begin position="36"/>
        <end position="184"/>
    </location>
</feature>
<dbReference type="EMBL" id="BMAW01033493">
    <property type="protein sequence ID" value="GFU30496.1"/>
    <property type="molecule type" value="Genomic_DNA"/>
</dbReference>
<sequence length="189" mass="21646">MINYSAWIRGLLLFGFQVILLLQCCEGISATSEILFKCPFLWDTCGMFNRPDSRALWRREYLSVGGRNGYAMVVRGNAANNYFARLQTPFLSTNDATMGCMRFRYFIDGRTPASLAVIKQGFVTEYIYTNARKTTDHWENAEIDFKILGDQTMFYFEADTKVQNYGDSTVAFADLRISTNSCENNHKYG</sequence>
<gene>
    <name evidence="3" type="ORF">NPIL_61661</name>
</gene>
<keyword evidence="1" id="KW-0732">Signal</keyword>
<dbReference type="OrthoDB" id="6409013at2759"/>
<evidence type="ECO:0000256" key="1">
    <source>
        <dbReference type="SAM" id="SignalP"/>
    </source>
</evidence>
<evidence type="ECO:0000259" key="2">
    <source>
        <dbReference type="PROSITE" id="PS50060"/>
    </source>
</evidence>
<dbReference type="Proteomes" id="UP000887013">
    <property type="component" value="Unassembled WGS sequence"/>
</dbReference>
<dbReference type="Pfam" id="PF00629">
    <property type="entry name" value="MAM"/>
    <property type="match status" value="1"/>
</dbReference>
<accession>A0A8X6QPX3</accession>